<name>A0A835CFF1_9FABA</name>
<comment type="caution">
    <text evidence="1">The sequence shown here is derived from an EMBL/GenBank/DDBJ whole genome shotgun (WGS) entry which is preliminary data.</text>
</comment>
<evidence type="ECO:0000313" key="2">
    <source>
        <dbReference type="Proteomes" id="UP000634136"/>
    </source>
</evidence>
<proteinExistence type="predicted"/>
<dbReference type="EMBL" id="JAAIUW010000003">
    <property type="protein sequence ID" value="KAF7839506.1"/>
    <property type="molecule type" value="Genomic_DNA"/>
</dbReference>
<keyword evidence="2" id="KW-1185">Reference proteome</keyword>
<reference evidence="1" key="1">
    <citation type="submission" date="2020-09" db="EMBL/GenBank/DDBJ databases">
        <title>Genome-Enabled Discovery of Anthraquinone Biosynthesis in Senna tora.</title>
        <authorList>
            <person name="Kang S.-H."/>
            <person name="Pandey R.P."/>
            <person name="Lee C.-M."/>
            <person name="Sim J.-S."/>
            <person name="Jeong J.-T."/>
            <person name="Choi B.-S."/>
            <person name="Jung M."/>
            <person name="Ginzburg D."/>
            <person name="Zhao K."/>
            <person name="Won S.Y."/>
            <person name="Oh T.-J."/>
            <person name="Yu Y."/>
            <person name="Kim N.-H."/>
            <person name="Lee O.R."/>
            <person name="Lee T.-H."/>
            <person name="Bashyal P."/>
            <person name="Kim T.-S."/>
            <person name="Lee W.-H."/>
            <person name="Kawkins C."/>
            <person name="Kim C.-K."/>
            <person name="Kim J.S."/>
            <person name="Ahn B.O."/>
            <person name="Rhee S.Y."/>
            <person name="Sohng J.K."/>
        </authorList>
    </citation>
    <scope>NUCLEOTIDE SEQUENCE</scope>
    <source>
        <tissue evidence="1">Leaf</tissue>
    </source>
</reference>
<organism evidence="1 2">
    <name type="scientific">Senna tora</name>
    <dbReference type="NCBI Taxonomy" id="362788"/>
    <lineage>
        <taxon>Eukaryota</taxon>
        <taxon>Viridiplantae</taxon>
        <taxon>Streptophyta</taxon>
        <taxon>Embryophyta</taxon>
        <taxon>Tracheophyta</taxon>
        <taxon>Spermatophyta</taxon>
        <taxon>Magnoliopsida</taxon>
        <taxon>eudicotyledons</taxon>
        <taxon>Gunneridae</taxon>
        <taxon>Pentapetalae</taxon>
        <taxon>rosids</taxon>
        <taxon>fabids</taxon>
        <taxon>Fabales</taxon>
        <taxon>Fabaceae</taxon>
        <taxon>Caesalpinioideae</taxon>
        <taxon>Cassia clade</taxon>
        <taxon>Senna</taxon>
    </lineage>
</organism>
<evidence type="ECO:0000313" key="1">
    <source>
        <dbReference type="EMBL" id="KAF7839506.1"/>
    </source>
</evidence>
<sequence length="42" mass="4970">MRKIQCDPESTIMERARNNENPQNMEIKNKNTNYLAMETSKP</sequence>
<protein>
    <submittedName>
        <fullName evidence="1">Uncharacterized protein</fullName>
    </submittedName>
</protein>
<dbReference type="AlphaFoldDB" id="A0A835CFF1"/>
<accession>A0A835CFF1</accession>
<dbReference type="Proteomes" id="UP000634136">
    <property type="component" value="Unassembled WGS sequence"/>
</dbReference>
<gene>
    <name evidence="1" type="ORF">G2W53_007988</name>
</gene>